<proteinExistence type="predicted"/>
<feature type="non-terminal residue" evidence="1">
    <location>
        <position position="1"/>
    </location>
</feature>
<reference evidence="1 2" key="1">
    <citation type="submission" date="2017-12" db="EMBL/GenBank/DDBJ databases">
        <title>High-resolution comparative analysis of great ape genomes.</title>
        <authorList>
            <person name="Pollen A."/>
            <person name="Hastie A."/>
            <person name="Hormozdiari F."/>
            <person name="Dougherty M."/>
            <person name="Liu R."/>
            <person name="Chaisson M."/>
            <person name="Hoppe E."/>
            <person name="Hill C."/>
            <person name="Pang A."/>
            <person name="Hillier L."/>
            <person name="Baker C."/>
            <person name="Armstrong J."/>
            <person name="Shendure J."/>
            <person name="Paten B."/>
            <person name="Wilson R."/>
            <person name="Chao H."/>
            <person name="Schneider V."/>
            <person name="Ventura M."/>
            <person name="Kronenberg Z."/>
            <person name="Murali S."/>
            <person name="Gordon D."/>
            <person name="Cantsilieris S."/>
            <person name="Munson K."/>
            <person name="Nelson B."/>
            <person name="Raja A."/>
            <person name="Underwood J."/>
            <person name="Diekhans M."/>
            <person name="Fiddes I."/>
            <person name="Haussler D."/>
            <person name="Eichler E."/>
        </authorList>
    </citation>
    <scope>NUCLEOTIDE SEQUENCE [LARGE SCALE GENOMIC DNA]</scope>
    <source>
        <strain evidence="1">Yerkes chimp pedigree #C0471</strain>
    </source>
</reference>
<evidence type="ECO:0000313" key="1">
    <source>
        <dbReference type="EMBL" id="PNI51668.1"/>
    </source>
</evidence>
<name>A0A2J8LWR1_PANTR</name>
<protein>
    <submittedName>
        <fullName evidence="1">DNMT1 isoform 17</fullName>
    </submittedName>
</protein>
<gene>
    <name evidence="1" type="ORF">CK820_G0026545</name>
</gene>
<organism evidence="1 2">
    <name type="scientific">Pan troglodytes</name>
    <name type="common">Chimpanzee</name>
    <dbReference type="NCBI Taxonomy" id="9598"/>
    <lineage>
        <taxon>Eukaryota</taxon>
        <taxon>Metazoa</taxon>
        <taxon>Chordata</taxon>
        <taxon>Craniata</taxon>
        <taxon>Vertebrata</taxon>
        <taxon>Euteleostomi</taxon>
        <taxon>Mammalia</taxon>
        <taxon>Eutheria</taxon>
        <taxon>Euarchontoglires</taxon>
        <taxon>Primates</taxon>
        <taxon>Haplorrhini</taxon>
        <taxon>Catarrhini</taxon>
        <taxon>Hominidae</taxon>
        <taxon>Pan</taxon>
    </lineage>
</organism>
<dbReference type="AlphaFoldDB" id="A0A2J8LWR1"/>
<dbReference type="Proteomes" id="UP000236370">
    <property type="component" value="Unassembled WGS sequence"/>
</dbReference>
<dbReference type="Gene3D" id="1.10.10.2230">
    <property type="match status" value="1"/>
</dbReference>
<evidence type="ECO:0000313" key="2">
    <source>
        <dbReference type="Proteomes" id="UP000236370"/>
    </source>
</evidence>
<sequence>SKIVVEFLQSNSDSTYEDLINKIEKTPSCDTRSLWWSRWRVMTRPGTVTSSPSS</sequence>
<dbReference type="EMBL" id="NBAG03000278">
    <property type="protein sequence ID" value="PNI51668.1"/>
    <property type="molecule type" value="Genomic_DNA"/>
</dbReference>
<accession>A0A2J8LWR1</accession>
<comment type="caution">
    <text evidence="1">The sequence shown here is derived from an EMBL/GenBank/DDBJ whole genome shotgun (WGS) entry which is preliminary data.</text>
</comment>